<protein>
    <recommendedName>
        <fullName evidence="3">Sarcosine oxidase subunit gamma</fullName>
    </recommendedName>
</protein>
<comment type="caution">
    <text evidence="1">The sequence shown here is derived from an EMBL/GenBank/DDBJ whole genome shotgun (WGS) entry which is preliminary data.</text>
</comment>
<dbReference type="EMBL" id="SGIS01000020">
    <property type="protein sequence ID" value="RZF63885.1"/>
    <property type="molecule type" value="Genomic_DNA"/>
</dbReference>
<keyword evidence="2" id="KW-1185">Reference proteome</keyword>
<dbReference type="Gene3D" id="3.30.1360.120">
    <property type="entry name" value="Probable tRNA modification gtpase trme, domain 1"/>
    <property type="match status" value="1"/>
</dbReference>
<dbReference type="InterPro" id="IPR027266">
    <property type="entry name" value="TrmE/GcvT-like"/>
</dbReference>
<dbReference type="Proteomes" id="UP000292085">
    <property type="component" value="Unassembled WGS sequence"/>
</dbReference>
<dbReference type="Gene3D" id="3.30.70.1520">
    <property type="entry name" value="Heterotetrameric sarcosine oxidase"/>
    <property type="match status" value="1"/>
</dbReference>
<dbReference type="OrthoDB" id="7562825at2"/>
<evidence type="ECO:0000313" key="1">
    <source>
        <dbReference type="EMBL" id="RZF63885.1"/>
    </source>
</evidence>
<dbReference type="RefSeq" id="WP_130158482.1">
    <property type="nucleotide sequence ID" value="NZ_SGIS01000020.1"/>
</dbReference>
<dbReference type="SUPFAM" id="SSF103025">
    <property type="entry name" value="Folate-binding domain"/>
    <property type="match status" value="1"/>
</dbReference>
<accession>A0A4Q6XV94</accession>
<dbReference type="InterPro" id="IPR007375">
    <property type="entry name" value="SoxG"/>
</dbReference>
<organism evidence="1 2">
    <name type="scientific">Sphingomonas populi</name>
    <dbReference type="NCBI Taxonomy" id="2484750"/>
    <lineage>
        <taxon>Bacteria</taxon>
        <taxon>Pseudomonadati</taxon>
        <taxon>Pseudomonadota</taxon>
        <taxon>Alphaproteobacteria</taxon>
        <taxon>Sphingomonadales</taxon>
        <taxon>Sphingomonadaceae</taxon>
        <taxon>Sphingomonas</taxon>
    </lineage>
</organism>
<evidence type="ECO:0000313" key="2">
    <source>
        <dbReference type="Proteomes" id="UP000292085"/>
    </source>
</evidence>
<dbReference type="AlphaFoldDB" id="A0A4Q6XV94"/>
<dbReference type="Pfam" id="PF04268">
    <property type="entry name" value="SoxG"/>
    <property type="match status" value="1"/>
</dbReference>
<reference evidence="1 2" key="1">
    <citation type="submission" date="2019-02" db="EMBL/GenBank/DDBJ databases">
        <authorList>
            <person name="Li Y."/>
        </authorList>
    </citation>
    <scope>NUCLEOTIDE SEQUENCE [LARGE SCALE GENOMIC DNA]</scope>
    <source>
        <strain evidence="1 2">3-7</strain>
    </source>
</reference>
<sequence>MIKDPWRVAALGVTITRIPTPEIRVLRLRGFDDSVLAALDRCLAVDLPRKPNDAAGADPRAIGLAPGEWMIVGGGVPSEALLAAAAGARIAHVADLGEGRVCYAIAGPRARDLIAKGCTIDLHPRAFGSSRAVQSALAQVFVLIDRPSDEPVFHIYAEVSYAQHLDLWFADAVLEFHSQDAD</sequence>
<gene>
    <name evidence="1" type="ORF">EWE75_13925</name>
</gene>
<evidence type="ECO:0008006" key="3">
    <source>
        <dbReference type="Google" id="ProtNLM"/>
    </source>
</evidence>
<proteinExistence type="predicted"/>
<name>A0A4Q6XV94_9SPHN</name>